<dbReference type="WBParaSite" id="RSKR_0000289100.1">
    <property type="protein sequence ID" value="RSKR_0000289100.1"/>
    <property type="gene ID" value="RSKR_0000289100"/>
</dbReference>
<reference evidence="2" key="1">
    <citation type="submission" date="2016-11" db="UniProtKB">
        <authorList>
            <consortium name="WormBaseParasite"/>
        </authorList>
    </citation>
    <scope>IDENTIFICATION</scope>
    <source>
        <strain evidence="2">KR3021</strain>
    </source>
</reference>
<organism evidence="1 2">
    <name type="scientific">Rhabditophanes sp. KR3021</name>
    <dbReference type="NCBI Taxonomy" id="114890"/>
    <lineage>
        <taxon>Eukaryota</taxon>
        <taxon>Metazoa</taxon>
        <taxon>Ecdysozoa</taxon>
        <taxon>Nematoda</taxon>
        <taxon>Chromadorea</taxon>
        <taxon>Rhabditida</taxon>
        <taxon>Tylenchina</taxon>
        <taxon>Panagrolaimomorpha</taxon>
        <taxon>Strongyloidoidea</taxon>
        <taxon>Alloionematidae</taxon>
        <taxon>Rhabditophanes</taxon>
    </lineage>
</organism>
<sequence>MNQSDVLISVSKESCQKILQLANKLKEAQLSLNHSVVPVVELDKDFHVELTANSLLDKDLECCRLQKLENSVLIRDLKKIALRKNKLEVRCGINETINNEMRKEIEELLHIAEDTMKMVQDVEGKRIEELTKWKSALDTLEADNGRLKQSLSESLETENDLKKKIAGTERQLASERSSNGILVIERDNLIRDKNLLNKKMEDVKLKAEHDVAEERRNVEKVYKSHEKAISHVNEAERNKIIDDFRAEIKKERDNHEKKMIKLAQEMDQVLNEADKKERELMKENSILRDTNNDLKHSLANVETYWKEKLTKTFMNANVEVLRDINRVNNSEVRLPSNFGRITSRASNYENSRPTSKQQSNHSEVGVNNSKINNYRNIVSQGAVPKRSSSARPINRRQ</sequence>
<name>A0AC35TPJ5_9BILA</name>
<evidence type="ECO:0000313" key="1">
    <source>
        <dbReference type="Proteomes" id="UP000095286"/>
    </source>
</evidence>
<accession>A0AC35TPJ5</accession>
<proteinExistence type="predicted"/>
<protein>
    <submittedName>
        <fullName evidence="2">CCDC144C domain-containing protein</fullName>
    </submittedName>
</protein>
<dbReference type="Proteomes" id="UP000095286">
    <property type="component" value="Unplaced"/>
</dbReference>
<evidence type="ECO:0000313" key="2">
    <source>
        <dbReference type="WBParaSite" id="RSKR_0000289100.1"/>
    </source>
</evidence>